<name>A0A4R2KHN4_9RHOB</name>
<keyword evidence="1" id="KW-0812">Transmembrane</keyword>
<keyword evidence="4" id="KW-1185">Reference proteome</keyword>
<accession>A0A4R2KHN4</accession>
<feature type="transmembrane region" description="Helical" evidence="1">
    <location>
        <begin position="196"/>
        <end position="215"/>
    </location>
</feature>
<protein>
    <submittedName>
        <fullName evidence="3">Putative secreted protein</fullName>
    </submittedName>
</protein>
<feature type="chain" id="PRO_5020975940" evidence="2">
    <location>
        <begin position="27"/>
        <end position="221"/>
    </location>
</feature>
<organism evidence="3 4">
    <name type="scientific">Rhodovulum euryhalinum</name>
    <dbReference type="NCBI Taxonomy" id="35805"/>
    <lineage>
        <taxon>Bacteria</taxon>
        <taxon>Pseudomonadati</taxon>
        <taxon>Pseudomonadota</taxon>
        <taxon>Alphaproteobacteria</taxon>
        <taxon>Rhodobacterales</taxon>
        <taxon>Paracoccaceae</taxon>
        <taxon>Rhodovulum</taxon>
    </lineage>
</organism>
<dbReference type="AlphaFoldDB" id="A0A4R2KHN4"/>
<proteinExistence type="predicted"/>
<dbReference type="EMBL" id="SLWW01000005">
    <property type="protein sequence ID" value="TCO71952.1"/>
    <property type="molecule type" value="Genomic_DNA"/>
</dbReference>
<evidence type="ECO:0000256" key="1">
    <source>
        <dbReference type="SAM" id="Phobius"/>
    </source>
</evidence>
<gene>
    <name evidence="3" type="ORF">EV655_10557</name>
</gene>
<keyword evidence="1" id="KW-0472">Membrane</keyword>
<dbReference type="Proteomes" id="UP000295142">
    <property type="component" value="Unassembled WGS sequence"/>
</dbReference>
<sequence length="221" mass="22938">MVLVVNMRVFGVAGLALVGSLAVASASTIDLDYVGQEKGAVNTYFRFLGKNMGASAGGFTFDVAGTGDRLLGWCVDIDHVLIQSATPYTPNPGLFGSEVVTNLDRLFTQHYADVVDAVSSAAFQVAIWELVYDGGNVSLGGGAFSLRGATPDSVEDKAADFLVLDERAGGYLLTFLDSQASPVKSQNLVTAAPAPVPLPASAALMLAGLAAFAFARQGRRA</sequence>
<evidence type="ECO:0000313" key="4">
    <source>
        <dbReference type="Proteomes" id="UP000295142"/>
    </source>
</evidence>
<feature type="signal peptide" evidence="2">
    <location>
        <begin position="1"/>
        <end position="26"/>
    </location>
</feature>
<keyword evidence="2" id="KW-0732">Signal</keyword>
<evidence type="ECO:0000313" key="3">
    <source>
        <dbReference type="EMBL" id="TCO71952.1"/>
    </source>
</evidence>
<evidence type="ECO:0000256" key="2">
    <source>
        <dbReference type="SAM" id="SignalP"/>
    </source>
</evidence>
<comment type="caution">
    <text evidence="3">The sequence shown here is derived from an EMBL/GenBank/DDBJ whole genome shotgun (WGS) entry which is preliminary data.</text>
</comment>
<reference evidence="3 4" key="1">
    <citation type="submission" date="2019-03" db="EMBL/GenBank/DDBJ databases">
        <title>Genomic Encyclopedia of Type Strains, Phase IV (KMG-IV): sequencing the most valuable type-strain genomes for metagenomic binning, comparative biology and taxonomic classification.</title>
        <authorList>
            <person name="Goeker M."/>
        </authorList>
    </citation>
    <scope>NUCLEOTIDE SEQUENCE [LARGE SCALE GENOMIC DNA]</scope>
    <source>
        <strain evidence="3 4">DSM 4868</strain>
    </source>
</reference>
<keyword evidence="1" id="KW-1133">Transmembrane helix</keyword>